<sequence length="418" mass="48463">MAKISIILRDAQNKNGLYPIVLRIIKNRKVKIITLGMDCEKSNWDEKSSQFNKSMSNHIQKNLVLSKLKQKAWAIIDQFNIDEVDFTLNQFEEKFRGKESSKITVLEFWEDKIKDLNLAGRTGNARAHHDTKNSFFRFCKNQRILFKEITVEMLDKYETHLRSTGSNDGGIGVRMRELRAVFNDAIKKGVVDEKYYPFKVYKVSKLKGKGFKKALSRDEVRLIENLDEEAYPHLVEAKHLFVFSYYTRGMNYFDMMKLRWENIIDDKIIYTRSKTKGRFIIKILEPVSEILSYYKKAKSNTGYVFPILLNDNLSPIQIENRKAKKLKRFNSDLKLIAGIVGINKPLTSYVARHSYATNLKQLGVSTDLISQSMGHQNIAITSAYLKDFENDVIDNANEKLLMEPISIYNLTYGDKQSA</sequence>
<dbReference type="Pfam" id="PF17293">
    <property type="entry name" value="Arm-DNA-bind_5"/>
    <property type="match status" value="1"/>
</dbReference>
<dbReference type="Gene3D" id="1.10.443.10">
    <property type="entry name" value="Intergrase catalytic core"/>
    <property type="match status" value="1"/>
</dbReference>
<keyword evidence="2" id="KW-0238">DNA-binding</keyword>
<dbReference type="InterPro" id="IPR025269">
    <property type="entry name" value="SAM-like_dom"/>
</dbReference>
<proteinExistence type="inferred from homology"/>
<dbReference type="PANTHER" id="PTHR30349">
    <property type="entry name" value="PHAGE INTEGRASE-RELATED"/>
    <property type="match status" value="1"/>
</dbReference>
<evidence type="ECO:0000313" key="6">
    <source>
        <dbReference type="Proteomes" id="UP001460072"/>
    </source>
</evidence>
<evidence type="ECO:0000256" key="2">
    <source>
        <dbReference type="ARBA" id="ARBA00023125"/>
    </source>
</evidence>
<evidence type="ECO:0000313" key="5">
    <source>
        <dbReference type="EMBL" id="MEM0541823.1"/>
    </source>
</evidence>
<gene>
    <name evidence="5" type="ORF">WFZ85_04300</name>
</gene>
<dbReference type="InterPro" id="IPR013762">
    <property type="entry name" value="Integrase-like_cat_sf"/>
</dbReference>
<dbReference type="InterPro" id="IPR010998">
    <property type="entry name" value="Integrase_recombinase_N"/>
</dbReference>
<dbReference type="Pfam" id="PF13102">
    <property type="entry name" value="Phage_int_SAM_5"/>
    <property type="match status" value="1"/>
</dbReference>
<reference evidence="5 6" key="1">
    <citation type="submission" date="2024-03" db="EMBL/GenBank/DDBJ databases">
        <title>Two novel species of the genus Flavobacterium exhibiting potentially degradation of complex polysaccharides.</title>
        <authorList>
            <person name="Lian X."/>
        </authorList>
    </citation>
    <scope>NUCLEOTIDE SEQUENCE [LARGE SCALE GENOMIC DNA]</scope>
    <source>
        <strain evidence="6">j3</strain>
    </source>
</reference>
<dbReference type="Pfam" id="PF00589">
    <property type="entry name" value="Phage_integrase"/>
    <property type="match status" value="1"/>
</dbReference>
<dbReference type="SUPFAM" id="SSF56349">
    <property type="entry name" value="DNA breaking-rejoining enzymes"/>
    <property type="match status" value="1"/>
</dbReference>
<keyword evidence="3" id="KW-0233">DNA recombination</keyword>
<feature type="domain" description="Tyr recombinase" evidence="4">
    <location>
        <begin position="210"/>
        <end position="397"/>
    </location>
</feature>
<dbReference type="PROSITE" id="PS51898">
    <property type="entry name" value="TYR_RECOMBINASE"/>
    <property type="match status" value="1"/>
</dbReference>
<protein>
    <submittedName>
        <fullName evidence="5">Site-specific integrase</fullName>
    </submittedName>
</protein>
<dbReference type="Gene3D" id="1.10.150.130">
    <property type="match status" value="1"/>
</dbReference>
<accession>A0ABU9N5I7</accession>
<dbReference type="InterPro" id="IPR002104">
    <property type="entry name" value="Integrase_catalytic"/>
</dbReference>
<keyword evidence="6" id="KW-1185">Reference proteome</keyword>
<dbReference type="CDD" id="cd01185">
    <property type="entry name" value="INTN1_C_like"/>
    <property type="match status" value="1"/>
</dbReference>
<comment type="similarity">
    <text evidence="1">Belongs to the 'phage' integrase family.</text>
</comment>
<dbReference type="InterPro" id="IPR011010">
    <property type="entry name" value="DNA_brk_join_enz"/>
</dbReference>
<dbReference type="Proteomes" id="UP001460072">
    <property type="component" value="Unassembled WGS sequence"/>
</dbReference>
<dbReference type="InterPro" id="IPR050090">
    <property type="entry name" value="Tyrosine_recombinase_XerCD"/>
</dbReference>
<dbReference type="PANTHER" id="PTHR30349:SF64">
    <property type="entry name" value="PROPHAGE INTEGRASE INTD-RELATED"/>
    <property type="match status" value="1"/>
</dbReference>
<evidence type="ECO:0000256" key="3">
    <source>
        <dbReference type="ARBA" id="ARBA00023172"/>
    </source>
</evidence>
<organism evidence="5 6">
    <name type="scientific">Flavobacterium aureirubrum</name>
    <dbReference type="NCBI Taxonomy" id="3133147"/>
    <lineage>
        <taxon>Bacteria</taxon>
        <taxon>Pseudomonadati</taxon>
        <taxon>Bacteroidota</taxon>
        <taxon>Flavobacteriia</taxon>
        <taxon>Flavobacteriales</taxon>
        <taxon>Flavobacteriaceae</taxon>
        <taxon>Flavobacterium</taxon>
    </lineage>
</organism>
<evidence type="ECO:0000259" key="4">
    <source>
        <dbReference type="PROSITE" id="PS51898"/>
    </source>
</evidence>
<dbReference type="EMBL" id="JBCGDO010000003">
    <property type="protein sequence ID" value="MEM0541823.1"/>
    <property type="molecule type" value="Genomic_DNA"/>
</dbReference>
<dbReference type="InterPro" id="IPR035386">
    <property type="entry name" value="Arm-DNA-bind_5"/>
</dbReference>
<dbReference type="RefSeq" id="WP_342695049.1">
    <property type="nucleotide sequence ID" value="NZ_JBCGDO010000003.1"/>
</dbReference>
<name>A0ABU9N5I7_9FLAO</name>
<evidence type="ECO:0000256" key="1">
    <source>
        <dbReference type="ARBA" id="ARBA00008857"/>
    </source>
</evidence>
<comment type="caution">
    <text evidence="5">The sequence shown here is derived from an EMBL/GenBank/DDBJ whole genome shotgun (WGS) entry which is preliminary data.</text>
</comment>